<sequence length="53" mass="6516">MKIEHRARTEHTLNKASATLFCRYSKRRFKSHYVYHLNCKSFKQTRISDIYNH</sequence>
<keyword evidence="2" id="KW-1185">Reference proteome</keyword>
<evidence type="ECO:0000313" key="2">
    <source>
        <dbReference type="Proteomes" id="UP000215914"/>
    </source>
</evidence>
<reference evidence="1" key="2">
    <citation type="submission" date="2020-06" db="EMBL/GenBank/DDBJ databases">
        <title>Helianthus annuus Genome sequencing and assembly Release 2.</title>
        <authorList>
            <person name="Gouzy J."/>
            <person name="Langlade N."/>
            <person name="Munos S."/>
        </authorList>
    </citation>
    <scope>NUCLEOTIDE SEQUENCE</scope>
    <source>
        <tissue evidence="1">Leaves</tissue>
    </source>
</reference>
<proteinExistence type="predicted"/>
<reference evidence="1" key="1">
    <citation type="journal article" date="2017" name="Nature">
        <title>The sunflower genome provides insights into oil metabolism, flowering and Asterid evolution.</title>
        <authorList>
            <person name="Badouin H."/>
            <person name="Gouzy J."/>
            <person name="Grassa C.J."/>
            <person name="Murat F."/>
            <person name="Staton S.E."/>
            <person name="Cottret L."/>
            <person name="Lelandais-Briere C."/>
            <person name="Owens G.L."/>
            <person name="Carrere S."/>
            <person name="Mayjonade B."/>
            <person name="Legrand L."/>
            <person name="Gill N."/>
            <person name="Kane N.C."/>
            <person name="Bowers J.E."/>
            <person name="Hubner S."/>
            <person name="Bellec A."/>
            <person name="Berard A."/>
            <person name="Berges H."/>
            <person name="Blanchet N."/>
            <person name="Boniface M.C."/>
            <person name="Brunel D."/>
            <person name="Catrice O."/>
            <person name="Chaidir N."/>
            <person name="Claudel C."/>
            <person name="Donnadieu C."/>
            <person name="Faraut T."/>
            <person name="Fievet G."/>
            <person name="Helmstetter N."/>
            <person name="King M."/>
            <person name="Knapp S.J."/>
            <person name="Lai Z."/>
            <person name="Le Paslier M.C."/>
            <person name="Lippi Y."/>
            <person name="Lorenzon L."/>
            <person name="Mandel J.R."/>
            <person name="Marage G."/>
            <person name="Marchand G."/>
            <person name="Marquand E."/>
            <person name="Bret-Mestries E."/>
            <person name="Morien E."/>
            <person name="Nambeesan S."/>
            <person name="Nguyen T."/>
            <person name="Pegot-Espagnet P."/>
            <person name="Pouilly N."/>
            <person name="Raftis F."/>
            <person name="Sallet E."/>
            <person name="Schiex T."/>
            <person name="Thomas J."/>
            <person name="Vandecasteele C."/>
            <person name="Vares D."/>
            <person name="Vear F."/>
            <person name="Vautrin S."/>
            <person name="Crespi M."/>
            <person name="Mangin B."/>
            <person name="Burke J.M."/>
            <person name="Salse J."/>
            <person name="Munos S."/>
            <person name="Vincourt P."/>
            <person name="Rieseberg L.H."/>
            <person name="Langlade N.B."/>
        </authorList>
    </citation>
    <scope>NUCLEOTIDE SEQUENCE</scope>
    <source>
        <tissue evidence="1">Leaves</tissue>
    </source>
</reference>
<dbReference type="Gramene" id="mRNA:HanXRQr2_Chr08g0345661">
    <property type="protein sequence ID" value="CDS:HanXRQr2_Chr08g0345661.1"/>
    <property type="gene ID" value="HanXRQr2_Chr08g0345661"/>
</dbReference>
<evidence type="ECO:0000313" key="1">
    <source>
        <dbReference type="EMBL" id="KAF5795951.1"/>
    </source>
</evidence>
<comment type="caution">
    <text evidence="1">The sequence shown here is derived from an EMBL/GenBank/DDBJ whole genome shotgun (WGS) entry which is preliminary data.</text>
</comment>
<name>A0A9K3ND76_HELAN</name>
<dbReference type="Proteomes" id="UP000215914">
    <property type="component" value="Unassembled WGS sequence"/>
</dbReference>
<gene>
    <name evidence="1" type="ORF">HanXRQr2_Chr08g0345661</name>
</gene>
<accession>A0A9K3ND76</accession>
<organism evidence="1 2">
    <name type="scientific">Helianthus annuus</name>
    <name type="common">Common sunflower</name>
    <dbReference type="NCBI Taxonomy" id="4232"/>
    <lineage>
        <taxon>Eukaryota</taxon>
        <taxon>Viridiplantae</taxon>
        <taxon>Streptophyta</taxon>
        <taxon>Embryophyta</taxon>
        <taxon>Tracheophyta</taxon>
        <taxon>Spermatophyta</taxon>
        <taxon>Magnoliopsida</taxon>
        <taxon>eudicotyledons</taxon>
        <taxon>Gunneridae</taxon>
        <taxon>Pentapetalae</taxon>
        <taxon>asterids</taxon>
        <taxon>campanulids</taxon>
        <taxon>Asterales</taxon>
        <taxon>Asteraceae</taxon>
        <taxon>Asteroideae</taxon>
        <taxon>Heliantheae alliance</taxon>
        <taxon>Heliantheae</taxon>
        <taxon>Helianthus</taxon>
    </lineage>
</organism>
<dbReference type="AlphaFoldDB" id="A0A9K3ND76"/>
<protein>
    <submittedName>
        <fullName evidence="1">Uncharacterized protein</fullName>
    </submittedName>
</protein>
<dbReference type="EMBL" id="MNCJ02000323">
    <property type="protein sequence ID" value="KAF5795951.1"/>
    <property type="molecule type" value="Genomic_DNA"/>
</dbReference>